<dbReference type="SUPFAM" id="SSF52540">
    <property type="entry name" value="P-loop containing nucleoside triphosphate hydrolases"/>
    <property type="match status" value="1"/>
</dbReference>
<sequence>MRADTVRFDDLAAPDYPEACAPIRDMLAEYGAGLVLDPAVLRATAVERTGLSAWGEERFAERLEVLCRSLREEAALSASGTAIVFEQLVQTLSGRLLIEDLVAGHPEIEDVAIDRPIIICGLPRTGTTHLHNMLAADPALRHLPYWESLEPVLAAAERDADPDPRPARCAAGLDLLDGVMPEFKRMHEMTVEHAQEELQLLAYDVSGMLFECSAHLPTWSAYQRTSGQDASYAYLKRVLQVLQWLRGGERWVLKSPQHLEHYGPLLRTFPDATFVLTHRDPVAVTASVCTMVAYAARMASEHPDPVAIGRQFAGRLEDLLHACVRDRDLLPAAQSIDIRFEDFMADEEGTIAAIYALADQPLDAPARGAMAAFREAHPRGRHGFVEYDLAALGLDADAIDRAVADYRERFLA</sequence>
<dbReference type="Proteomes" id="UP000582231">
    <property type="component" value="Unassembled WGS sequence"/>
</dbReference>
<dbReference type="EMBL" id="JACCBF010000001">
    <property type="protein sequence ID" value="NYD33894.1"/>
    <property type="molecule type" value="Genomic_DNA"/>
</dbReference>
<dbReference type="InterPro" id="IPR027417">
    <property type="entry name" value="P-loop_NTPase"/>
</dbReference>
<dbReference type="InterPro" id="IPR052736">
    <property type="entry name" value="Stf3_sulfotransferase"/>
</dbReference>
<keyword evidence="2" id="KW-1185">Reference proteome</keyword>
<evidence type="ECO:0008006" key="3">
    <source>
        <dbReference type="Google" id="ProtNLM"/>
    </source>
</evidence>
<evidence type="ECO:0000313" key="1">
    <source>
        <dbReference type="EMBL" id="NYD33894.1"/>
    </source>
</evidence>
<reference evidence="1 2" key="1">
    <citation type="submission" date="2020-07" db="EMBL/GenBank/DDBJ databases">
        <title>Sequencing the genomes of 1000 actinobacteria strains.</title>
        <authorList>
            <person name="Klenk H.-P."/>
        </authorList>
    </citation>
    <scope>NUCLEOTIDE SEQUENCE [LARGE SCALE GENOMIC DNA]</scope>
    <source>
        <strain evidence="1 2">DSM 19082</strain>
    </source>
</reference>
<dbReference type="Pfam" id="PF13469">
    <property type="entry name" value="Sulfotransfer_3"/>
    <property type="match status" value="1"/>
</dbReference>
<proteinExistence type="predicted"/>
<comment type="caution">
    <text evidence="1">The sequence shown here is derived from an EMBL/GenBank/DDBJ whole genome shotgun (WGS) entry which is preliminary data.</text>
</comment>
<dbReference type="Gene3D" id="3.40.50.300">
    <property type="entry name" value="P-loop containing nucleotide triphosphate hydrolases"/>
    <property type="match status" value="1"/>
</dbReference>
<name>A0A852S1A4_9ACTN</name>
<dbReference type="PANTHER" id="PTHR36451">
    <property type="entry name" value="PAPS-DEPENDENT SULFOTRANSFERASE STF3"/>
    <property type="match status" value="1"/>
</dbReference>
<dbReference type="RefSeq" id="WP_218865990.1">
    <property type="nucleotide sequence ID" value="NZ_BAABEF010000001.1"/>
</dbReference>
<gene>
    <name evidence="1" type="ORF">BJ958_005440</name>
</gene>
<dbReference type="AlphaFoldDB" id="A0A852S1A4"/>
<evidence type="ECO:0000313" key="2">
    <source>
        <dbReference type="Proteomes" id="UP000582231"/>
    </source>
</evidence>
<protein>
    <recommendedName>
        <fullName evidence="3">Sulfotransferase</fullName>
    </recommendedName>
</protein>
<dbReference type="PANTHER" id="PTHR36451:SF1">
    <property type="entry name" value="OMEGA-HYDROXY-BETA-DIHYDROMENAQUINONE-9 SULFOTRANSFERASE STF3"/>
    <property type="match status" value="1"/>
</dbReference>
<accession>A0A852S1A4</accession>
<organism evidence="1 2">
    <name type="scientific">Nocardioides kongjuensis</name>
    <dbReference type="NCBI Taxonomy" id="349522"/>
    <lineage>
        <taxon>Bacteria</taxon>
        <taxon>Bacillati</taxon>
        <taxon>Actinomycetota</taxon>
        <taxon>Actinomycetes</taxon>
        <taxon>Propionibacteriales</taxon>
        <taxon>Nocardioidaceae</taxon>
        <taxon>Nocardioides</taxon>
    </lineage>
</organism>